<dbReference type="NCBIfam" id="TIGR02595">
    <property type="entry name" value="PEP_CTERM"/>
    <property type="match status" value="1"/>
</dbReference>
<evidence type="ECO:0000313" key="4">
    <source>
        <dbReference type="Proteomes" id="UP000475582"/>
    </source>
</evidence>
<dbReference type="AlphaFoldDB" id="A0A6L6PKF3"/>
<sequence>MKLKQFAAASLCVAAGAFAAPAMAAVVEYDITSLNTTQTNILTNLLIQKFDSSLGTLTGITIEYESAVSGHVALSNSSLTKDKSATVGLTATMALTGPGGLSLSDTDTLFSGVVVTAVKNTTNVIVASGEGNLSGSQALDAAYFGLFTGTGSVTASLAINATGAAAVSSGVRPQFTTLADGAGKVTYTYDIAPVPEPETYGMLLLGLGVVAYAAKRKSRSAQA</sequence>
<dbReference type="RefSeq" id="WP_155465305.1">
    <property type="nucleotide sequence ID" value="NZ_WNKY01000021.1"/>
</dbReference>
<evidence type="ECO:0000259" key="2">
    <source>
        <dbReference type="Pfam" id="PF07589"/>
    </source>
</evidence>
<dbReference type="InterPro" id="IPR013424">
    <property type="entry name" value="Ice-binding_C"/>
</dbReference>
<evidence type="ECO:0000256" key="1">
    <source>
        <dbReference type="SAM" id="SignalP"/>
    </source>
</evidence>
<keyword evidence="1" id="KW-0732">Signal</keyword>
<feature type="signal peptide" evidence="1">
    <location>
        <begin position="1"/>
        <end position="24"/>
    </location>
</feature>
<dbReference type="EMBL" id="WNKY01000021">
    <property type="protein sequence ID" value="MTV39550.1"/>
    <property type="molecule type" value="Genomic_DNA"/>
</dbReference>
<dbReference type="Pfam" id="PF07589">
    <property type="entry name" value="PEP-CTERM"/>
    <property type="match status" value="1"/>
</dbReference>
<accession>A0A6L6PKF3</accession>
<feature type="domain" description="Ice-binding protein C-terminal" evidence="2">
    <location>
        <begin position="193"/>
        <end position="217"/>
    </location>
</feature>
<comment type="caution">
    <text evidence="3">The sequence shown here is derived from an EMBL/GenBank/DDBJ whole genome shotgun (WGS) entry which is preliminary data.</text>
</comment>
<organism evidence="3 4">
    <name type="scientific">Duganella radicis</name>
    <dbReference type="NCBI Taxonomy" id="551988"/>
    <lineage>
        <taxon>Bacteria</taxon>
        <taxon>Pseudomonadati</taxon>
        <taxon>Pseudomonadota</taxon>
        <taxon>Betaproteobacteria</taxon>
        <taxon>Burkholderiales</taxon>
        <taxon>Oxalobacteraceae</taxon>
        <taxon>Telluria group</taxon>
        <taxon>Duganella</taxon>
    </lineage>
</organism>
<gene>
    <name evidence="3" type="ORF">GM676_18460</name>
</gene>
<evidence type="ECO:0000313" key="3">
    <source>
        <dbReference type="EMBL" id="MTV39550.1"/>
    </source>
</evidence>
<protein>
    <submittedName>
        <fullName evidence="3">Choice-of-anchor E domain-containing protein</fullName>
    </submittedName>
</protein>
<keyword evidence="4" id="KW-1185">Reference proteome</keyword>
<proteinExistence type="predicted"/>
<feature type="chain" id="PRO_5026759787" evidence="1">
    <location>
        <begin position="25"/>
        <end position="223"/>
    </location>
</feature>
<dbReference type="OrthoDB" id="8777810at2"/>
<reference evidence="3 4" key="1">
    <citation type="submission" date="2019-11" db="EMBL/GenBank/DDBJ databases">
        <title>Type strains purchased from KCTC, JCM and DSMZ.</title>
        <authorList>
            <person name="Lu H."/>
        </authorList>
    </citation>
    <scope>NUCLEOTIDE SEQUENCE [LARGE SCALE GENOMIC DNA]</scope>
    <source>
        <strain evidence="3 4">KCTC 22382</strain>
    </source>
</reference>
<dbReference type="NCBIfam" id="NF033208">
    <property type="entry name" value="choice_anch_E"/>
    <property type="match status" value="1"/>
</dbReference>
<name>A0A6L6PKF3_9BURK</name>
<dbReference type="Proteomes" id="UP000475582">
    <property type="component" value="Unassembled WGS sequence"/>
</dbReference>